<evidence type="ECO:0000256" key="1">
    <source>
        <dbReference type="SAM" id="Coils"/>
    </source>
</evidence>
<organism evidence="2 3">
    <name type="scientific">Tritrichomonas musculus</name>
    <dbReference type="NCBI Taxonomy" id="1915356"/>
    <lineage>
        <taxon>Eukaryota</taxon>
        <taxon>Metamonada</taxon>
        <taxon>Parabasalia</taxon>
        <taxon>Tritrichomonadida</taxon>
        <taxon>Tritrichomonadidae</taxon>
        <taxon>Tritrichomonas</taxon>
    </lineage>
</organism>
<reference evidence="2 3" key="1">
    <citation type="submission" date="2024-04" db="EMBL/GenBank/DDBJ databases">
        <title>Tritrichomonas musculus Genome.</title>
        <authorList>
            <person name="Alves-Ferreira E."/>
            <person name="Grigg M."/>
            <person name="Lorenzi H."/>
            <person name="Galac M."/>
        </authorList>
    </citation>
    <scope>NUCLEOTIDE SEQUENCE [LARGE SCALE GENOMIC DNA]</scope>
    <source>
        <strain evidence="2 3">EAF2021</strain>
    </source>
</reference>
<gene>
    <name evidence="2" type="ORF">M9Y10_045054</name>
</gene>
<evidence type="ECO:0000313" key="2">
    <source>
        <dbReference type="EMBL" id="KAK8882412.1"/>
    </source>
</evidence>
<accession>A0ABR2JU61</accession>
<keyword evidence="3" id="KW-1185">Reference proteome</keyword>
<sequence>MQDNLTHQFKDILTDLNEIKKSLDPSNLDPANLNWENFLKKMPTLSIRFQDIIKKISLLRYYVVYPTKPESPDPKINTDALLCANDIPELNSENATCKQRYQEAINDLGLENSSAKERKSNLEIQISDHNLVCQNADNMANDLISAYKLTADNASFVPTAKLKPPPFDSIYAMYNGNNKLPVPPHISSRQ</sequence>
<dbReference type="EMBL" id="JAPFFF010000009">
    <property type="protein sequence ID" value="KAK8882412.1"/>
    <property type="molecule type" value="Genomic_DNA"/>
</dbReference>
<protein>
    <recommendedName>
        <fullName evidence="4">Mediator complex subunit 8</fullName>
    </recommendedName>
</protein>
<feature type="coiled-coil region" evidence="1">
    <location>
        <begin position="98"/>
        <end position="125"/>
    </location>
</feature>
<proteinExistence type="predicted"/>
<evidence type="ECO:0000313" key="3">
    <source>
        <dbReference type="Proteomes" id="UP001470230"/>
    </source>
</evidence>
<dbReference type="Proteomes" id="UP001470230">
    <property type="component" value="Unassembled WGS sequence"/>
</dbReference>
<name>A0ABR2JU61_9EUKA</name>
<comment type="caution">
    <text evidence="2">The sequence shown here is derived from an EMBL/GenBank/DDBJ whole genome shotgun (WGS) entry which is preliminary data.</text>
</comment>
<evidence type="ECO:0008006" key="4">
    <source>
        <dbReference type="Google" id="ProtNLM"/>
    </source>
</evidence>
<keyword evidence="1" id="KW-0175">Coiled coil</keyword>